<protein>
    <submittedName>
        <fullName evidence="1">Uncharacterized protein</fullName>
    </submittedName>
</protein>
<dbReference type="AlphaFoldDB" id="A0A452YEE7"/>
<proteinExistence type="predicted"/>
<organism evidence="1 2">
    <name type="scientific">Aegilops tauschii subsp. strangulata</name>
    <name type="common">Goatgrass</name>
    <dbReference type="NCBI Taxonomy" id="200361"/>
    <lineage>
        <taxon>Eukaryota</taxon>
        <taxon>Viridiplantae</taxon>
        <taxon>Streptophyta</taxon>
        <taxon>Embryophyta</taxon>
        <taxon>Tracheophyta</taxon>
        <taxon>Spermatophyta</taxon>
        <taxon>Magnoliopsida</taxon>
        <taxon>Liliopsida</taxon>
        <taxon>Poales</taxon>
        <taxon>Poaceae</taxon>
        <taxon>BOP clade</taxon>
        <taxon>Pooideae</taxon>
        <taxon>Triticodae</taxon>
        <taxon>Triticeae</taxon>
        <taxon>Triticinae</taxon>
        <taxon>Aegilops</taxon>
    </lineage>
</organism>
<dbReference type="EnsemblPlants" id="AET1Gv20393000.38">
    <property type="protein sequence ID" value="AET1Gv20393000.38"/>
    <property type="gene ID" value="AET1Gv20393000"/>
</dbReference>
<dbReference type="EnsemblPlants" id="AET1Gv20393000.59">
    <property type="protein sequence ID" value="AET1Gv20393000.59"/>
    <property type="gene ID" value="AET1Gv20393000"/>
</dbReference>
<dbReference type="Gramene" id="AET1Gv20393000.27">
    <property type="protein sequence ID" value="AET1Gv20393000.27"/>
    <property type="gene ID" value="AET1Gv20393000"/>
</dbReference>
<sequence length="51" mass="5909">MLKWSSMYGVTCRTLEEELVDAALNSETIAELVTLEFRNFKCFCDYNVARP</sequence>
<dbReference type="Gramene" id="AET1Gv20393000.38">
    <property type="protein sequence ID" value="AET1Gv20393000.38"/>
    <property type="gene ID" value="AET1Gv20393000"/>
</dbReference>
<reference evidence="2" key="1">
    <citation type="journal article" date="2014" name="Science">
        <title>Ancient hybridizations among the ancestral genomes of bread wheat.</title>
        <authorList>
            <consortium name="International Wheat Genome Sequencing Consortium,"/>
            <person name="Marcussen T."/>
            <person name="Sandve S.R."/>
            <person name="Heier L."/>
            <person name="Spannagl M."/>
            <person name="Pfeifer M."/>
            <person name="Jakobsen K.S."/>
            <person name="Wulff B.B."/>
            <person name="Steuernagel B."/>
            <person name="Mayer K.F."/>
            <person name="Olsen O.A."/>
        </authorList>
    </citation>
    <scope>NUCLEOTIDE SEQUENCE [LARGE SCALE GENOMIC DNA]</scope>
    <source>
        <strain evidence="2">cv. AL8/78</strain>
    </source>
</reference>
<accession>A0A452YEE7</accession>
<dbReference type="EnsemblPlants" id="AET1Gv20393000.33">
    <property type="protein sequence ID" value="AET1Gv20393000.33"/>
    <property type="gene ID" value="AET1Gv20393000"/>
</dbReference>
<reference evidence="1" key="5">
    <citation type="journal article" date="2021" name="G3 (Bethesda)">
        <title>Aegilops tauschii genome assembly Aet v5.0 features greater sequence contiguity and improved annotation.</title>
        <authorList>
            <person name="Wang L."/>
            <person name="Zhu T."/>
            <person name="Rodriguez J.C."/>
            <person name="Deal K.R."/>
            <person name="Dubcovsky J."/>
            <person name="McGuire P.E."/>
            <person name="Lux T."/>
            <person name="Spannagl M."/>
            <person name="Mayer K.F.X."/>
            <person name="Baldrich P."/>
            <person name="Meyers B.C."/>
            <person name="Huo N."/>
            <person name="Gu Y.Q."/>
            <person name="Zhou H."/>
            <person name="Devos K.M."/>
            <person name="Bennetzen J.L."/>
            <person name="Unver T."/>
            <person name="Budak H."/>
            <person name="Gulick P.J."/>
            <person name="Galiba G."/>
            <person name="Kalapos B."/>
            <person name="Nelson D.R."/>
            <person name="Li P."/>
            <person name="You F.M."/>
            <person name="Luo M.C."/>
            <person name="Dvorak J."/>
        </authorList>
    </citation>
    <scope>NUCLEOTIDE SEQUENCE [LARGE SCALE GENOMIC DNA]</scope>
    <source>
        <strain evidence="1">cv. AL8/78</strain>
    </source>
</reference>
<reference evidence="1" key="3">
    <citation type="journal article" date="2017" name="Nature">
        <title>Genome sequence of the progenitor of the wheat D genome Aegilops tauschii.</title>
        <authorList>
            <person name="Luo M.C."/>
            <person name="Gu Y.Q."/>
            <person name="Puiu D."/>
            <person name="Wang H."/>
            <person name="Twardziok S.O."/>
            <person name="Deal K.R."/>
            <person name="Huo N."/>
            <person name="Zhu T."/>
            <person name="Wang L."/>
            <person name="Wang Y."/>
            <person name="McGuire P.E."/>
            <person name="Liu S."/>
            <person name="Long H."/>
            <person name="Ramasamy R.K."/>
            <person name="Rodriguez J.C."/>
            <person name="Van S.L."/>
            <person name="Yuan L."/>
            <person name="Wang Z."/>
            <person name="Xia Z."/>
            <person name="Xiao L."/>
            <person name="Anderson O.D."/>
            <person name="Ouyang S."/>
            <person name="Liang Y."/>
            <person name="Zimin A.V."/>
            <person name="Pertea G."/>
            <person name="Qi P."/>
            <person name="Bennetzen J.L."/>
            <person name="Dai X."/>
            <person name="Dawson M.W."/>
            <person name="Muller H.G."/>
            <person name="Kugler K."/>
            <person name="Rivarola-Duarte L."/>
            <person name="Spannagl M."/>
            <person name="Mayer K.F.X."/>
            <person name="Lu F.H."/>
            <person name="Bevan M.W."/>
            <person name="Leroy P."/>
            <person name="Li P."/>
            <person name="You F.M."/>
            <person name="Sun Q."/>
            <person name="Liu Z."/>
            <person name="Lyons E."/>
            <person name="Wicker T."/>
            <person name="Salzberg S.L."/>
            <person name="Devos K.M."/>
            <person name="Dvorak J."/>
        </authorList>
    </citation>
    <scope>NUCLEOTIDE SEQUENCE [LARGE SCALE GENOMIC DNA]</scope>
    <source>
        <strain evidence="1">cv. AL8/78</strain>
    </source>
</reference>
<dbReference type="EnsemblPlants" id="AET1Gv20393000.35">
    <property type="protein sequence ID" value="AET1Gv20393000.35"/>
    <property type="gene ID" value="AET1Gv20393000"/>
</dbReference>
<reference evidence="2" key="2">
    <citation type="journal article" date="2017" name="Nat. Plants">
        <title>The Aegilops tauschii genome reveals multiple impacts of transposons.</title>
        <authorList>
            <person name="Zhao G."/>
            <person name="Zou C."/>
            <person name="Li K."/>
            <person name="Wang K."/>
            <person name="Li T."/>
            <person name="Gao L."/>
            <person name="Zhang X."/>
            <person name="Wang H."/>
            <person name="Yang Z."/>
            <person name="Liu X."/>
            <person name="Jiang W."/>
            <person name="Mao L."/>
            <person name="Kong X."/>
            <person name="Jiao Y."/>
            <person name="Jia J."/>
        </authorList>
    </citation>
    <scope>NUCLEOTIDE SEQUENCE [LARGE SCALE GENOMIC DNA]</scope>
    <source>
        <strain evidence="2">cv. AL8/78</strain>
    </source>
</reference>
<evidence type="ECO:0000313" key="2">
    <source>
        <dbReference type="Proteomes" id="UP000015105"/>
    </source>
</evidence>
<dbReference type="Gramene" id="AET1Gv20393000.63">
    <property type="protein sequence ID" value="AET1Gv20393000.63"/>
    <property type="gene ID" value="AET1Gv20393000"/>
</dbReference>
<dbReference type="EnsemblPlants" id="AET1Gv20393000.34">
    <property type="protein sequence ID" value="AET1Gv20393000.34"/>
    <property type="gene ID" value="AET1Gv20393000"/>
</dbReference>
<keyword evidence="2" id="KW-1185">Reference proteome</keyword>
<dbReference type="Proteomes" id="UP000015105">
    <property type="component" value="Chromosome 1D"/>
</dbReference>
<dbReference type="EnsemblPlants" id="AET1Gv20393000.27">
    <property type="protein sequence ID" value="AET1Gv20393000.27"/>
    <property type="gene ID" value="AET1Gv20393000"/>
</dbReference>
<dbReference type="Gramene" id="AET1Gv20393000.34">
    <property type="protein sequence ID" value="AET1Gv20393000.34"/>
    <property type="gene ID" value="AET1Gv20393000"/>
</dbReference>
<dbReference type="Gramene" id="AET1Gv20393000.59">
    <property type="protein sequence ID" value="AET1Gv20393000.59"/>
    <property type="gene ID" value="AET1Gv20393000"/>
</dbReference>
<dbReference type="Gramene" id="AET1Gv20393000.47">
    <property type="protein sequence ID" value="AET1Gv20393000.47"/>
    <property type="gene ID" value="AET1Gv20393000"/>
</dbReference>
<dbReference type="Gramene" id="AET1Gv20393000.33">
    <property type="protein sequence ID" value="AET1Gv20393000.33"/>
    <property type="gene ID" value="AET1Gv20393000"/>
</dbReference>
<dbReference type="EnsemblPlants" id="AET1Gv20393000.47">
    <property type="protein sequence ID" value="AET1Gv20393000.47"/>
    <property type="gene ID" value="AET1Gv20393000"/>
</dbReference>
<dbReference type="Gramene" id="AET1Gv20393000.35">
    <property type="protein sequence ID" value="AET1Gv20393000.35"/>
    <property type="gene ID" value="AET1Gv20393000"/>
</dbReference>
<evidence type="ECO:0000313" key="1">
    <source>
        <dbReference type="EnsemblPlants" id="AET1Gv20393000.38"/>
    </source>
</evidence>
<name>A0A452YEE7_AEGTS</name>
<dbReference type="EnsemblPlants" id="AET1Gv20393000.63">
    <property type="protein sequence ID" value="AET1Gv20393000.63"/>
    <property type="gene ID" value="AET1Gv20393000"/>
</dbReference>
<reference evidence="1" key="4">
    <citation type="submission" date="2019-03" db="UniProtKB">
        <authorList>
            <consortium name="EnsemblPlants"/>
        </authorList>
    </citation>
    <scope>IDENTIFICATION</scope>
</reference>